<evidence type="ECO:0000313" key="1">
    <source>
        <dbReference type="EMBL" id="TID24170.1"/>
    </source>
</evidence>
<name>A0A4Z1PL12_9PEZI</name>
<dbReference type="Proteomes" id="UP000298493">
    <property type="component" value="Unassembled WGS sequence"/>
</dbReference>
<sequence>MFDMYDRLIVAHGVRRNLADRLDRLITVLLDHIDFFESKDSRKSASRTAKVLSDQTQLVFDTLLTTECQKTMHKNEKNYLLYLEIRQIIPMAETILDCDEKRDWKGAREAARKCREWIEGLQ</sequence>
<keyword evidence="2" id="KW-1185">Reference proteome</keyword>
<reference evidence="1 2" key="1">
    <citation type="submission" date="2019-04" db="EMBL/GenBank/DDBJ databases">
        <title>High contiguity whole genome sequence and gene annotation resource for two Venturia nashicola isolates.</title>
        <authorList>
            <person name="Prokchorchik M."/>
            <person name="Won K."/>
            <person name="Lee Y."/>
            <person name="Choi E.D."/>
            <person name="Segonzac C."/>
            <person name="Sohn K.H."/>
        </authorList>
    </citation>
    <scope>NUCLEOTIDE SEQUENCE [LARGE SCALE GENOMIC DNA]</scope>
    <source>
        <strain evidence="1 2">PRI2</strain>
    </source>
</reference>
<dbReference type="EMBL" id="SNSC02000005">
    <property type="protein sequence ID" value="TID24170.1"/>
    <property type="molecule type" value="Genomic_DNA"/>
</dbReference>
<gene>
    <name evidence="1" type="ORF">E6O75_ATG02535</name>
</gene>
<protein>
    <submittedName>
        <fullName evidence="1">Uncharacterized protein</fullName>
    </submittedName>
</protein>
<evidence type="ECO:0000313" key="2">
    <source>
        <dbReference type="Proteomes" id="UP000298493"/>
    </source>
</evidence>
<dbReference type="AlphaFoldDB" id="A0A4Z1PL12"/>
<organism evidence="1 2">
    <name type="scientific">Venturia nashicola</name>
    <dbReference type="NCBI Taxonomy" id="86259"/>
    <lineage>
        <taxon>Eukaryota</taxon>
        <taxon>Fungi</taxon>
        <taxon>Dikarya</taxon>
        <taxon>Ascomycota</taxon>
        <taxon>Pezizomycotina</taxon>
        <taxon>Dothideomycetes</taxon>
        <taxon>Pleosporomycetidae</taxon>
        <taxon>Venturiales</taxon>
        <taxon>Venturiaceae</taxon>
        <taxon>Venturia</taxon>
    </lineage>
</organism>
<comment type="caution">
    <text evidence="1">The sequence shown here is derived from an EMBL/GenBank/DDBJ whole genome shotgun (WGS) entry which is preliminary data.</text>
</comment>
<accession>A0A4Z1PL12</accession>
<proteinExistence type="predicted"/>